<keyword evidence="3" id="KW-1185">Reference proteome</keyword>
<dbReference type="Proteomes" id="UP001168579">
    <property type="component" value="Unassembled WGS sequence"/>
</dbReference>
<reference evidence="2" key="2">
    <citation type="submission" date="2023-06" db="EMBL/GenBank/DDBJ databases">
        <authorList>
            <person name="Lucena T."/>
            <person name="Sun Q."/>
        </authorList>
    </citation>
    <scope>NUCLEOTIDE SEQUENCE</scope>
    <source>
        <strain evidence="2">CECT 8869</strain>
    </source>
</reference>
<name>A0ABT8RVA6_9FLAO</name>
<sequence length="306" mass="36018">MDRKIIYFLFLSFFLQVKVSAQNKQKSGIEIIDISQKQIELMNMLQNEPVEKRNAILIDSIYKPNSYLWNGYLGSESDFTDWVNNIAYKELESYNTKANSIDLSKLNQYFFETVREMEKFTGKKPKGKWYIFFGPKWTNLGGFDDGTMLIDLAHESNKNLEDIKIFFPHEINHQIYSDTMEQENNAVLYRILDEGFACYVSYLFHDGKTIIAEELDFTESEYKACLENEKELTKLLKKNYKSNNEKLSDNFANRGYKFSEKLPGAVGYYIGFRIVDEFVKRNGKDSWKKIYEMSPKKVLRKSKILK</sequence>
<dbReference type="GO" id="GO:0006508">
    <property type="term" value="P:proteolysis"/>
    <property type="evidence" value="ECO:0007669"/>
    <property type="project" value="UniProtKB-KW"/>
</dbReference>
<gene>
    <name evidence="2" type="ORF">Q2T41_18110</name>
</gene>
<dbReference type="Pfam" id="PF10026">
    <property type="entry name" value="DUF2268"/>
    <property type="match status" value="1"/>
</dbReference>
<keyword evidence="2" id="KW-0378">Hydrolase</keyword>
<protein>
    <submittedName>
        <fullName evidence="2">DUF2268 domain-containing putative Zn-dependent protease</fullName>
    </submittedName>
</protein>
<dbReference type="RefSeq" id="WP_304437229.1">
    <property type="nucleotide sequence ID" value="NZ_JAUKUC010000001.1"/>
</dbReference>
<comment type="caution">
    <text evidence="2">The sequence shown here is derived from an EMBL/GenBank/DDBJ whole genome shotgun (WGS) entry which is preliminary data.</text>
</comment>
<proteinExistence type="predicted"/>
<reference evidence="2" key="1">
    <citation type="journal article" date="2014" name="Int. J. Syst. Evol. Microbiol.">
        <title>Complete genome of a new Firmicutes species belonging to the dominant human colonic microbiota ('Ruminococcus bicirculans') reveals two chromosomes and a selective capacity to utilize plant glucans.</title>
        <authorList>
            <consortium name="NISC Comparative Sequencing Program"/>
            <person name="Wegmann U."/>
            <person name="Louis P."/>
            <person name="Goesmann A."/>
            <person name="Henrissat B."/>
            <person name="Duncan S.H."/>
            <person name="Flint H.J."/>
        </authorList>
    </citation>
    <scope>NUCLEOTIDE SEQUENCE</scope>
    <source>
        <strain evidence="2">CECT 8869</strain>
    </source>
</reference>
<dbReference type="EMBL" id="JAUKUC010000001">
    <property type="protein sequence ID" value="MDO1514573.1"/>
    <property type="molecule type" value="Genomic_DNA"/>
</dbReference>
<dbReference type="InterPro" id="IPR018728">
    <property type="entry name" value="DUF2268"/>
</dbReference>
<accession>A0ABT8RVA6</accession>
<dbReference type="GO" id="GO:0008233">
    <property type="term" value="F:peptidase activity"/>
    <property type="evidence" value="ECO:0007669"/>
    <property type="project" value="UniProtKB-KW"/>
</dbReference>
<keyword evidence="2" id="KW-0645">Protease</keyword>
<evidence type="ECO:0000313" key="3">
    <source>
        <dbReference type="Proteomes" id="UP001168579"/>
    </source>
</evidence>
<feature type="domain" description="DUF2268" evidence="1">
    <location>
        <begin position="141"/>
        <end position="299"/>
    </location>
</feature>
<evidence type="ECO:0000259" key="1">
    <source>
        <dbReference type="Pfam" id="PF10026"/>
    </source>
</evidence>
<evidence type="ECO:0000313" key="2">
    <source>
        <dbReference type="EMBL" id="MDO1514573.1"/>
    </source>
</evidence>
<organism evidence="2 3">
    <name type="scientific">Maribacter confluentis</name>
    <dbReference type="NCBI Taxonomy" id="1656093"/>
    <lineage>
        <taxon>Bacteria</taxon>
        <taxon>Pseudomonadati</taxon>
        <taxon>Bacteroidota</taxon>
        <taxon>Flavobacteriia</taxon>
        <taxon>Flavobacteriales</taxon>
        <taxon>Flavobacteriaceae</taxon>
        <taxon>Maribacter</taxon>
    </lineage>
</organism>